<evidence type="ECO:0000256" key="1">
    <source>
        <dbReference type="ARBA" id="ARBA00022801"/>
    </source>
</evidence>
<dbReference type="SMART" id="SM00490">
    <property type="entry name" value="HELICc"/>
    <property type="match status" value="1"/>
</dbReference>
<dbReference type="InterPro" id="IPR014001">
    <property type="entry name" value="Helicase_ATP-bd"/>
</dbReference>
<dbReference type="Gene3D" id="3.40.50.10810">
    <property type="entry name" value="Tandem AAA-ATPase domain"/>
    <property type="match status" value="1"/>
</dbReference>
<evidence type="ECO:0000259" key="3">
    <source>
        <dbReference type="PROSITE" id="PS51192"/>
    </source>
</evidence>
<dbReference type="SMART" id="SM00487">
    <property type="entry name" value="DEXDc"/>
    <property type="match status" value="1"/>
</dbReference>
<dbReference type="PROSITE" id="PS51192">
    <property type="entry name" value="HELICASE_ATP_BIND_1"/>
    <property type="match status" value="1"/>
</dbReference>
<dbReference type="SUPFAM" id="SSF52540">
    <property type="entry name" value="P-loop containing nucleoside triphosphate hydrolases"/>
    <property type="match status" value="2"/>
</dbReference>
<organism evidence="4 5">
    <name type="scientific">Rhizorhabdus wittichii</name>
    <dbReference type="NCBI Taxonomy" id="160791"/>
    <lineage>
        <taxon>Bacteria</taxon>
        <taxon>Pseudomonadati</taxon>
        <taxon>Pseudomonadota</taxon>
        <taxon>Alphaproteobacteria</taxon>
        <taxon>Sphingomonadales</taxon>
        <taxon>Sphingomonadaceae</taxon>
        <taxon>Rhizorhabdus</taxon>
    </lineage>
</organism>
<keyword evidence="4" id="KW-0347">Helicase</keyword>
<dbReference type="AlphaFoldDB" id="A0A975D518"/>
<feature type="domain" description="Helicase ATP-binding" evidence="3">
    <location>
        <begin position="48"/>
        <end position="264"/>
    </location>
</feature>
<keyword evidence="4" id="KW-0067">ATP-binding</keyword>
<dbReference type="GO" id="GO:0016787">
    <property type="term" value="F:hydrolase activity"/>
    <property type="evidence" value="ECO:0007669"/>
    <property type="project" value="UniProtKB-KW"/>
</dbReference>
<dbReference type="InterPro" id="IPR027417">
    <property type="entry name" value="P-loop_NTPase"/>
</dbReference>
<dbReference type="EMBL" id="CP059319">
    <property type="protein sequence ID" value="QTH23031.1"/>
    <property type="molecule type" value="Genomic_DNA"/>
</dbReference>
<protein>
    <submittedName>
        <fullName evidence="4">DEAD/DEAH box helicase</fullName>
    </submittedName>
</protein>
<accession>A0A975D518</accession>
<proteinExistence type="predicted"/>
<dbReference type="RefSeq" id="WP_208633561.1">
    <property type="nucleotide sequence ID" value="NZ_CP059319.1"/>
</dbReference>
<reference evidence="4" key="2">
    <citation type="submission" date="2021-04" db="EMBL/GenBank/DDBJ databases">
        <title>Isolation and genomic analysis of the ibuprofen-degrading bacterium Sphingomonas strain MPO218.</title>
        <authorList>
            <person name="Aulestia M."/>
            <person name="Flores A."/>
            <person name="Mangas E.L."/>
            <person name="Perez-Pulido A.J."/>
            <person name="Santero E."/>
            <person name="Camacho E.M."/>
        </authorList>
    </citation>
    <scope>NUCLEOTIDE SEQUENCE</scope>
    <source>
        <strain evidence="4">MPO218</strain>
    </source>
</reference>
<dbReference type="Gene3D" id="3.40.50.300">
    <property type="entry name" value="P-loop containing nucleotide triphosphate hydrolases"/>
    <property type="match status" value="1"/>
</dbReference>
<feature type="compositionally biased region" description="Acidic residues" evidence="2">
    <location>
        <begin position="495"/>
        <end position="510"/>
    </location>
</feature>
<dbReference type="InterPro" id="IPR038718">
    <property type="entry name" value="SNF2-like_sf"/>
</dbReference>
<dbReference type="GO" id="GO:0004386">
    <property type="term" value="F:helicase activity"/>
    <property type="evidence" value="ECO:0007669"/>
    <property type="project" value="UniProtKB-KW"/>
</dbReference>
<keyword evidence="4" id="KW-0547">Nucleotide-binding</keyword>
<feature type="region of interest" description="Disordered" evidence="2">
    <location>
        <begin position="350"/>
        <end position="371"/>
    </location>
</feature>
<evidence type="ECO:0000313" key="4">
    <source>
        <dbReference type="EMBL" id="QTH23031.1"/>
    </source>
</evidence>
<dbReference type="Pfam" id="PF00271">
    <property type="entry name" value="Helicase_C"/>
    <property type="match status" value="1"/>
</dbReference>
<sequence length="913" mass="105040">MSDFWRRLKPVDVAKWINFGGVSGEWTYAPDQPAGMAALQTEGVAHLWNVLSKSPVALLADEVGMGKTFEALGVATLLWRKKPDAKVLVIAPNRDICYHWRREFREFVKSHYLCADGHVKGPDNEPMPSVEEPLPLPKLTETIENQAYSDRLSKLYITTIHSLSGLVDSWDETVDKTAAARKAAQSLHNRIMAATDGNGFDLMIVDEAHYFRNRWGGSQRVAAADSFFGKHDHPIARRTLLLTATPSHTRLEDVRSILSYFIDEAAIKDESVEILMRNYALRRFRRMEGQGFSFTKHQYRHEIATPCRFEDSPQNEMFFALYQKRLIEDCGETHEKRRLLYGYLEGFESAGPDEHSRETQTVSEKPEVEHSKDFKAADDTELLQKMSRDFRSIFRSAPDHPKYDGLVNLCTPSDLFRMAADRPLHEDKHLVFVRRIPSVRELTKRVNERYDELLAGHIAETHGWDEEARLRWKKSNWSREVFNEMAGASDRRDADSEDDQMDDMEGETDGVDDHDYLRSRVADLFVTKKATDGRQPAPPTDCSRFSLNLRKTTGIFSMLLEPASDYRSGAYHWHYHFVQGGKQRMDFAKAAQMQRMETRTEFPREALDALRPHGADQREYDAPIGTIWGRVFDHLPAPEKSRLVEWATARPRIAENFANYIKAGFLFASPVIVELYGWYVTFERGLADDEKHANVQRRYRKFLDFADLQIPNSLLLKYFSSAIATFEQLCTKIIDHEVDAWDKGWRTLTTLSSPAWYASGESSHRQHLILGFNSPFYPNTLIATSVFQEGVNLHLQCRRVHHYGIAWTPGDNEQRVGRIDRLFGKVNSLLQEQGPDMSALEINYPYLKDSFDEDQVGSFIERKYAVEDKMDRCTQGDFDREIRLNRSGWEVFLRTPVPDAVLTDPYPASFGRD</sequence>
<reference evidence="4" key="1">
    <citation type="submission" date="2020-07" db="EMBL/GenBank/DDBJ databases">
        <authorList>
            <person name="Camacho E."/>
        </authorList>
    </citation>
    <scope>NUCLEOTIDE SEQUENCE</scope>
    <source>
        <strain evidence="4">MPO218</strain>
    </source>
</reference>
<dbReference type="PANTHER" id="PTHR45766:SF6">
    <property type="entry name" value="SWI_SNF-RELATED MATRIX-ASSOCIATED ACTIN-DEPENDENT REGULATOR OF CHROMATIN SUBFAMILY A-LIKE PROTEIN 1"/>
    <property type="match status" value="1"/>
</dbReference>
<name>A0A975D518_9SPHN</name>
<evidence type="ECO:0000256" key="2">
    <source>
        <dbReference type="SAM" id="MobiDB-lite"/>
    </source>
</evidence>
<dbReference type="GO" id="GO:0005524">
    <property type="term" value="F:ATP binding"/>
    <property type="evidence" value="ECO:0007669"/>
    <property type="project" value="InterPro"/>
</dbReference>
<dbReference type="InterPro" id="IPR001650">
    <property type="entry name" value="Helicase_C-like"/>
</dbReference>
<keyword evidence="1" id="KW-0378">Hydrolase</keyword>
<dbReference type="GO" id="GO:0003677">
    <property type="term" value="F:DNA binding"/>
    <property type="evidence" value="ECO:0007669"/>
    <property type="project" value="InterPro"/>
</dbReference>
<dbReference type="Pfam" id="PF04851">
    <property type="entry name" value="ResIII"/>
    <property type="match status" value="1"/>
</dbReference>
<dbReference type="InterPro" id="IPR006935">
    <property type="entry name" value="Helicase/UvrB_N"/>
</dbReference>
<dbReference type="PANTHER" id="PTHR45766">
    <property type="entry name" value="DNA ANNEALING HELICASE AND ENDONUCLEASE ZRANB3 FAMILY MEMBER"/>
    <property type="match status" value="1"/>
</dbReference>
<gene>
    <name evidence="4" type="ORF">HRJ34_05840</name>
</gene>
<feature type="region of interest" description="Disordered" evidence="2">
    <location>
        <begin position="486"/>
        <end position="512"/>
    </location>
</feature>
<feature type="compositionally biased region" description="Basic and acidic residues" evidence="2">
    <location>
        <begin position="352"/>
        <end position="371"/>
    </location>
</feature>
<evidence type="ECO:0000313" key="5">
    <source>
        <dbReference type="Proteomes" id="UP000664914"/>
    </source>
</evidence>
<dbReference type="Proteomes" id="UP000664914">
    <property type="component" value="Chromosome"/>
</dbReference>